<protein>
    <submittedName>
        <fullName evidence="4">Maleylpyruvate isomerase</fullName>
    </submittedName>
</protein>
<dbReference type="Gene3D" id="3.30.1050.20">
    <property type="match status" value="1"/>
</dbReference>
<dbReference type="InterPro" id="IPR024344">
    <property type="entry name" value="MDMPI_metal-binding"/>
</dbReference>
<accession>A0ABQ4CMZ9</accession>
<evidence type="ECO:0000259" key="3">
    <source>
        <dbReference type="Pfam" id="PF11716"/>
    </source>
</evidence>
<dbReference type="SUPFAM" id="SSF55718">
    <property type="entry name" value="SCP-like"/>
    <property type="match status" value="1"/>
</dbReference>
<dbReference type="InterPro" id="IPR017517">
    <property type="entry name" value="Maleyloyr_isom"/>
</dbReference>
<dbReference type="Pfam" id="PF11716">
    <property type="entry name" value="MDMPI_N"/>
    <property type="match status" value="1"/>
</dbReference>
<dbReference type="InterPro" id="IPR034660">
    <property type="entry name" value="DinB/YfiT-like"/>
</dbReference>
<organism evidence="4 5">
    <name type="scientific">Asanoa siamensis</name>
    <dbReference type="NCBI Taxonomy" id="926357"/>
    <lineage>
        <taxon>Bacteria</taxon>
        <taxon>Bacillati</taxon>
        <taxon>Actinomycetota</taxon>
        <taxon>Actinomycetes</taxon>
        <taxon>Micromonosporales</taxon>
        <taxon>Micromonosporaceae</taxon>
        <taxon>Asanoa</taxon>
    </lineage>
</organism>
<feature type="domain" description="Mycothiol-dependent maleylpyruvate isomerase metal-binding" evidence="3">
    <location>
        <begin position="13"/>
        <end position="146"/>
    </location>
</feature>
<dbReference type="EMBL" id="BONE01000013">
    <property type="protein sequence ID" value="GIF72645.1"/>
    <property type="molecule type" value="Genomic_DNA"/>
</dbReference>
<name>A0ABQ4CMZ9_9ACTN</name>
<dbReference type="RefSeq" id="WP_203712231.1">
    <property type="nucleotide sequence ID" value="NZ_BONE01000013.1"/>
</dbReference>
<feature type="compositionally biased region" description="Pro residues" evidence="1">
    <location>
        <begin position="223"/>
        <end position="232"/>
    </location>
</feature>
<feature type="region of interest" description="Disordered" evidence="1">
    <location>
        <begin position="213"/>
        <end position="232"/>
    </location>
</feature>
<dbReference type="Gene3D" id="1.20.120.450">
    <property type="entry name" value="dinb family like domain"/>
    <property type="match status" value="1"/>
</dbReference>
<sequence length="232" mass="24392">MTTDPLALMAEVDRATDRLIATAAAFDDAAVAAPSLLPGWTRGHVLAHVARNADGMRNLLTWARTGVVTLQYEPGQREADIEAYASRPAAEHLDDLRASAAAYSAAAASLTPEQWTTTLDVPGHPQSAAFGVWRRLREVEVHHVDLGAAYGASDWPDWFGHRLLHEVVSDLDSSVPLVLQPAGAGHPLVVGADGPVISGSACALAAWLTGRSSGADLSVSPSGPLPTLPTWM</sequence>
<evidence type="ECO:0000259" key="2">
    <source>
        <dbReference type="Pfam" id="PF07398"/>
    </source>
</evidence>
<dbReference type="SUPFAM" id="SSF109854">
    <property type="entry name" value="DinB/YfiT-like putative metalloenzymes"/>
    <property type="match status" value="1"/>
</dbReference>
<dbReference type="GO" id="GO:0016853">
    <property type="term" value="F:isomerase activity"/>
    <property type="evidence" value="ECO:0007669"/>
    <property type="project" value="UniProtKB-KW"/>
</dbReference>
<comment type="caution">
    <text evidence="4">The sequence shown here is derived from an EMBL/GenBank/DDBJ whole genome shotgun (WGS) entry which is preliminary data.</text>
</comment>
<evidence type="ECO:0000256" key="1">
    <source>
        <dbReference type="SAM" id="MobiDB-lite"/>
    </source>
</evidence>
<proteinExistence type="predicted"/>
<dbReference type="Proteomes" id="UP000604117">
    <property type="component" value="Unassembled WGS sequence"/>
</dbReference>
<reference evidence="4 5" key="1">
    <citation type="submission" date="2021-01" db="EMBL/GenBank/DDBJ databases">
        <title>Whole genome shotgun sequence of Asanoa siamensis NBRC 107932.</title>
        <authorList>
            <person name="Komaki H."/>
            <person name="Tamura T."/>
        </authorList>
    </citation>
    <scope>NUCLEOTIDE SEQUENCE [LARGE SCALE GENOMIC DNA]</scope>
    <source>
        <strain evidence="4 5">NBRC 107932</strain>
    </source>
</reference>
<gene>
    <name evidence="4" type="ORF">Asi02nite_21630</name>
</gene>
<keyword evidence="4" id="KW-0413">Isomerase</keyword>
<feature type="domain" description="MDMPI C-terminal" evidence="2">
    <location>
        <begin position="155"/>
        <end position="229"/>
    </location>
</feature>
<dbReference type="InterPro" id="IPR010872">
    <property type="entry name" value="MDMPI_C-term_domain"/>
</dbReference>
<dbReference type="Pfam" id="PF07398">
    <property type="entry name" value="MDMPI_C"/>
    <property type="match status" value="1"/>
</dbReference>
<dbReference type="NCBIfam" id="TIGR03083">
    <property type="entry name" value="maleylpyruvate isomerase family mycothiol-dependent enzyme"/>
    <property type="match status" value="1"/>
</dbReference>
<keyword evidence="5" id="KW-1185">Reference proteome</keyword>
<dbReference type="InterPro" id="IPR036527">
    <property type="entry name" value="SCP2_sterol-bd_dom_sf"/>
</dbReference>
<evidence type="ECO:0000313" key="5">
    <source>
        <dbReference type="Proteomes" id="UP000604117"/>
    </source>
</evidence>
<evidence type="ECO:0000313" key="4">
    <source>
        <dbReference type="EMBL" id="GIF72645.1"/>
    </source>
</evidence>